<reference evidence="2 3" key="1">
    <citation type="submission" date="2020-04" db="EMBL/GenBank/DDBJ databases">
        <title>Draft genome of Leeia sp. IMCC25680.</title>
        <authorList>
            <person name="Song J."/>
            <person name="Cho J.-C."/>
        </authorList>
    </citation>
    <scope>NUCLEOTIDE SEQUENCE [LARGE SCALE GENOMIC DNA]</scope>
    <source>
        <strain evidence="2 3">IMCC25680</strain>
    </source>
</reference>
<dbReference type="Proteomes" id="UP000587991">
    <property type="component" value="Unassembled WGS sequence"/>
</dbReference>
<accession>A0A847RTN3</accession>
<dbReference type="EMBL" id="JABAIM010000001">
    <property type="protein sequence ID" value="NLR74570.1"/>
    <property type="molecule type" value="Genomic_DNA"/>
</dbReference>
<feature type="transmembrane region" description="Helical" evidence="1">
    <location>
        <begin position="33"/>
        <end position="53"/>
    </location>
</feature>
<dbReference type="RefSeq" id="WP_168876179.1">
    <property type="nucleotide sequence ID" value="NZ_JABAIM010000001.1"/>
</dbReference>
<gene>
    <name evidence="2" type="ORF">HF682_05300</name>
</gene>
<organism evidence="2 3">
    <name type="scientific">Leeia aquatica</name>
    <dbReference type="NCBI Taxonomy" id="2725557"/>
    <lineage>
        <taxon>Bacteria</taxon>
        <taxon>Pseudomonadati</taxon>
        <taxon>Pseudomonadota</taxon>
        <taxon>Betaproteobacteria</taxon>
        <taxon>Neisseriales</taxon>
        <taxon>Leeiaceae</taxon>
        <taxon>Leeia</taxon>
    </lineage>
</organism>
<keyword evidence="3" id="KW-1185">Reference proteome</keyword>
<protein>
    <recommendedName>
        <fullName evidence="4">Transmembrane protein</fullName>
    </recommendedName>
</protein>
<feature type="transmembrane region" description="Helical" evidence="1">
    <location>
        <begin position="65"/>
        <end position="83"/>
    </location>
</feature>
<name>A0A847RTN3_9NEIS</name>
<proteinExistence type="predicted"/>
<keyword evidence="1" id="KW-1133">Transmembrane helix</keyword>
<evidence type="ECO:0008006" key="4">
    <source>
        <dbReference type="Google" id="ProtNLM"/>
    </source>
</evidence>
<feature type="transmembrane region" description="Helical" evidence="1">
    <location>
        <begin position="103"/>
        <end position="125"/>
    </location>
</feature>
<dbReference type="AlphaFoldDB" id="A0A847RTN3"/>
<evidence type="ECO:0000256" key="1">
    <source>
        <dbReference type="SAM" id="Phobius"/>
    </source>
</evidence>
<sequence>MYTVLRQHWFWPGALLLLGTEWWVVRSGPVDRWLELAVLVDLMLLLPLAYYACYHPKGSRGGLRLAAWSMLGFWLAFLLIPAAERDLLRMLTPAGVVGELLFIVLEIGVFVAELMLLLGLYRLLFRQPDEQEAHRKLQQYDLPPGLAKLLWLEVRLWKGLLRRVQQLATWFRPR</sequence>
<evidence type="ECO:0000313" key="3">
    <source>
        <dbReference type="Proteomes" id="UP000587991"/>
    </source>
</evidence>
<evidence type="ECO:0000313" key="2">
    <source>
        <dbReference type="EMBL" id="NLR74570.1"/>
    </source>
</evidence>
<keyword evidence="1" id="KW-0812">Transmembrane</keyword>
<comment type="caution">
    <text evidence="2">The sequence shown here is derived from an EMBL/GenBank/DDBJ whole genome shotgun (WGS) entry which is preliminary data.</text>
</comment>
<keyword evidence="1" id="KW-0472">Membrane</keyword>